<comment type="caution">
    <text evidence="1">The sequence shown here is derived from an EMBL/GenBank/DDBJ whole genome shotgun (WGS) entry which is preliminary data.</text>
</comment>
<dbReference type="Gene3D" id="3.60.15.10">
    <property type="entry name" value="Ribonuclease Z/Hydroxyacylglutathione hydrolase-like"/>
    <property type="match status" value="1"/>
</dbReference>
<keyword evidence="1" id="KW-0378">Hydrolase</keyword>
<organism evidence="1">
    <name type="scientific">Ignisphaera aggregans</name>
    <dbReference type="NCBI Taxonomy" id="334771"/>
    <lineage>
        <taxon>Archaea</taxon>
        <taxon>Thermoproteota</taxon>
        <taxon>Thermoprotei</taxon>
        <taxon>Desulfurococcales</taxon>
        <taxon>Desulfurococcaceae</taxon>
        <taxon>Ignisphaera</taxon>
    </lineage>
</organism>
<evidence type="ECO:0000313" key="1">
    <source>
        <dbReference type="EMBL" id="HEW53156.1"/>
    </source>
</evidence>
<accession>A0A7C2ZCB6</accession>
<proteinExistence type="predicted"/>
<dbReference type="EMBL" id="DSGT01000009">
    <property type="protein sequence ID" value="HEW53156.1"/>
    <property type="molecule type" value="Genomic_DNA"/>
</dbReference>
<dbReference type="Pfam" id="PF13483">
    <property type="entry name" value="Lactamase_B_3"/>
    <property type="match status" value="1"/>
</dbReference>
<sequence>MPTTIRWHGHACFEIVSSKGVVIVVDPHDGRGLGLNPPRVAADIVLISHEHFDHNAFAVVAKPGANVLSMKTGEVSLGDVRIIGVETFHDKDRGKKRGRNIVYKIIVDDLNIVHLGDLGHVPDANTAATLKPIDILMIPVGGVFTIDASEAWKTIEVLDPAVVIPMHYWLQGIELPLKPVDEFLRMAPSTWSKTYLESNTLIIDKSSLKPKTIYVFKYV</sequence>
<dbReference type="InterPro" id="IPR036866">
    <property type="entry name" value="RibonucZ/Hydroxyglut_hydro"/>
</dbReference>
<dbReference type="PANTHER" id="PTHR42967">
    <property type="entry name" value="METAL DEPENDENT HYDROLASE"/>
    <property type="match status" value="1"/>
</dbReference>
<name>A0A7C2ZCB6_9CREN</name>
<dbReference type="SUPFAM" id="SSF56281">
    <property type="entry name" value="Metallo-hydrolase/oxidoreductase"/>
    <property type="match status" value="1"/>
</dbReference>
<reference evidence="1" key="1">
    <citation type="journal article" date="2020" name="mSystems">
        <title>Genome- and Community-Level Interaction Insights into Carbon Utilization and Element Cycling Functions of Hydrothermarchaeota in Hydrothermal Sediment.</title>
        <authorList>
            <person name="Zhou Z."/>
            <person name="Liu Y."/>
            <person name="Xu W."/>
            <person name="Pan J."/>
            <person name="Luo Z.H."/>
            <person name="Li M."/>
        </authorList>
    </citation>
    <scope>NUCLEOTIDE SEQUENCE [LARGE SCALE GENOMIC DNA]</scope>
    <source>
        <strain evidence="1">SpSt-16</strain>
    </source>
</reference>
<dbReference type="AlphaFoldDB" id="A0A7C2ZCB6"/>
<gene>
    <name evidence="1" type="ORF">ENO77_03195</name>
</gene>
<dbReference type="PANTHER" id="PTHR42967:SF1">
    <property type="entry name" value="MBL FOLD METALLO-HYDROLASE"/>
    <property type="match status" value="1"/>
</dbReference>
<dbReference type="GO" id="GO:0016787">
    <property type="term" value="F:hydrolase activity"/>
    <property type="evidence" value="ECO:0007669"/>
    <property type="project" value="UniProtKB-KW"/>
</dbReference>
<protein>
    <submittedName>
        <fullName evidence="1">Zn-dependent hydrolase</fullName>
    </submittedName>
</protein>